<dbReference type="AlphaFoldDB" id="A0A1I7WF14"/>
<evidence type="ECO:0000313" key="3">
    <source>
        <dbReference type="WBParaSite" id="Hba_03508"/>
    </source>
</evidence>
<accession>A0A1I7WF14</accession>
<protein>
    <submittedName>
        <fullName evidence="3">MFS transporter</fullName>
    </submittedName>
</protein>
<evidence type="ECO:0000313" key="2">
    <source>
        <dbReference type="Proteomes" id="UP000095283"/>
    </source>
</evidence>
<sequence>MALNLVASFIFLPLDVVGTMALDRLGRRPVFFLTAALMYCH</sequence>
<keyword evidence="2" id="KW-1185">Reference proteome</keyword>
<keyword evidence="1" id="KW-0732">Signal</keyword>
<dbReference type="Proteomes" id="UP000095283">
    <property type="component" value="Unplaced"/>
</dbReference>
<evidence type="ECO:0000256" key="1">
    <source>
        <dbReference type="SAM" id="SignalP"/>
    </source>
</evidence>
<organism evidence="2 3">
    <name type="scientific">Heterorhabditis bacteriophora</name>
    <name type="common">Entomopathogenic nematode worm</name>
    <dbReference type="NCBI Taxonomy" id="37862"/>
    <lineage>
        <taxon>Eukaryota</taxon>
        <taxon>Metazoa</taxon>
        <taxon>Ecdysozoa</taxon>
        <taxon>Nematoda</taxon>
        <taxon>Chromadorea</taxon>
        <taxon>Rhabditida</taxon>
        <taxon>Rhabditina</taxon>
        <taxon>Rhabditomorpha</taxon>
        <taxon>Strongyloidea</taxon>
        <taxon>Heterorhabditidae</taxon>
        <taxon>Heterorhabditis</taxon>
    </lineage>
</organism>
<reference evidence="3" key="1">
    <citation type="submission" date="2016-11" db="UniProtKB">
        <authorList>
            <consortium name="WormBaseParasite"/>
        </authorList>
    </citation>
    <scope>IDENTIFICATION</scope>
</reference>
<dbReference type="WBParaSite" id="Hba_03508">
    <property type="protein sequence ID" value="Hba_03508"/>
    <property type="gene ID" value="Hba_03508"/>
</dbReference>
<feature type="chain" id="PRO_5009310610" evidence="1">
    <location>
        <begin position="22"/>
        <end position="41"/>
    </location>
</feature>
<proteinExistence type="predicted"/>
<feature type="signal peptide" evidence="1">
    <location>
        <begin position="1"/>
        <end position="21"/>
    </location>
</feature>
<name>A0A1I7WF14_HETBA</name>